<evidence type="ECO:0000259" key="2">
    <source>
        <dbReference type="Pfam" id="PF03779"/>
    </source>
</evidence>
<dbReference type="eggNOG" id="ENOG5032UXB">
    <property type="taxonomic scope" value="Bacteria"/>
</dbReference>
<accession>D6YAY6</accession>
<protein>
    <submittedName>
        <fullName evidence="3">SPW repeat protein</fullName>
    </submittedName>
</protein>
<name>D6YAY6_THEBD</name>
<evidence type="ECO:0000256" key="1">
    <source>
        <dbReference type="SAM" id="Phobius"/>
    </source>
</evidence>
<dbReference type="KEGG" id="tbi:Tbis_1639"/>
<dbReference type="EMBL" id="CP001874">
    <property type="protein sequence ID" value="ADG88353.1"/>
    <property type="molecule type" value="Genomic_DNA"/>
</dbReference>
<feature type="transmembrane region" description="Helical" evidence="1">
    <location>
        <begin position="33"/>
        <end position="51"/>
    </location>
</feature>
<keyword evidence="1" id="KW-0472">Membrane</keyword>
<feature type="domain" description="SPW repeat-containing integral membrane" evidence="2">
    <location>
        <begin position="2"/>
        <end position="100"/>
    </location>
</feature>
<reference evidence="3 4" key="1">
    <citation type="submission" date="2010-01" db="EMBL/GenBank/DDBJ databases">
        <title>The complete genome of Thermobispora bispora DSM 43833.</title>
        <authorList>
            <consortium name="US DOE Joint Genome Institute (JGI-PGF)"/>
            <person name="Lucas S."/>
            <person name="Copeland A."/>
            <person name="Lapidus A."/>
            <person name="Glavina del Rio T."/>
            <person name="Dalin E."/>
            <person name="Tice H."/>
            <person name="Bruce D."/>
            <person name="Goodwin L."/>
            <person name="Pitluck S."/>
            <person name="Kyrpides N."/>
            <person name="Mavromatis K."/>
            <person name="Ivanova N."/>
            <person name="Mikhailova N."/>
            <person name="Chertkov O."/>
            <person name="Brettin T."/>
            <person name="Detter J.C."/>
            <person name="Han C."/>
            <person name="Larimer F."/>
            <person name="Land M."/>
            <person name="Hauser L."/>
            <person name="Markowitz V."/>
            <person name="Cheng J.-F."/>
            <person name="Hugenholtz P."/>
            <person name="Woyke T."/>
            <person name="Wu D."/>
            <person name="Jando M."/>
            <person name="Schneider S."/>
            <person name="Klenk H.-P."/>
            <person name="Eisen J.A."/>
        </authorList>
    </citation>
    <scope>NUCLEOTIDE SEQUENCE [LARGE SCALE GENOMIC DNA]</scope>
    <source>
        <strain evidence="4">ATCC 19993 / DSM 43833 / CBS 139.67 / JCM 10125 / KCTC 9307 / NBRC 14880 / R51</strain>
    </source>
</reference>
<dbReference type="AlphaFoldDB" id="D6YAY6"/>
<proteinExistence type="predicted"/>
<evidence type="ECO:0000313" key="4">
    <source>
        <dbReference type="Proteomes" id="UP000006640"/>
    </source>
</evidence>
<sequence length="115" mass="12310">MMDGLTLLAGVYLAISPWIVGFVGNTALTVNNLIVGLMVAALALGCAWAFGRTYGVSWVIPLLGLWTIFSPWLVRGGDVRTGGMITNNIITGIVILVLGLAAMMVAMRFRSRGRR</sequence>
<feature type="transmembrane region" description="Helical" evidence="1">
    <location>
        <begin position="89"/>
        <end position="109"/>
    </location>
</feature>
<dbReference type="Proteomes" id="UP000006640">
    <property type="component" value="Chromosome"/>
</dbReference>
<evidence type="ECO:0000313" key="3">
    <source>
        <dbReference type="EMBL" id="ADG88353.1"/>
    </source>
</evidence>
<feature type="transmembrane region" description="Helical" evidence="1">
    <location>
        <begin position="58"/>
        <end position="74"/>
    </location>
</feature>
<dbReference type="Pfam" id="PF03779">
    <property type="entry name" value="SPW"/>
    <property type="match status" value="1"/>
</dbReference>
<gene>
    <name evidence="3" type="ordered locus">Tbis_1639</name>
</gene>
<dbReference type="InterPro" id="IPR005530">
    <property type="entry name" value="SPW"/>
</dbReference>
<feature type="transmembrane region" description="Helical" evidence="1">
    <location>
        <begin position="7"/>
        <end position="27"/>
    </location>
</feature>
<keyword evidence="1" id="KW-0812">Transmembrane</keyword>
<keyword evidence="4" id="KW-1185">Reference proteome</keyword>
<keyword evidence="1" id="KW-1133">Transmembrane helix</keyword>
<dbReference type="HOGENOM" id="CLU_124842_1_0_11"/>
<organism evidence="3 4">
    <name type="scientific">Thermobispora bispora (strain ATCC 19993 / DSM 43833 / CBS 139.67 / JCM 10125 / KCTC 9307 / NBRC 14880 / R51)</name>
    <dbReference type="NCBI Taxonomy" id="469371"/>
    <lineage>
        <taxon>Bacteria</taxon>
        <taxon>Bacillati</taxon>
        <taxon>Actinomycetota</taxon>
        <taxon>Actinomycetes</taxon>
        <taxon>Streptosporangiales</taxon>
        <taxon>Streptosporangiaceae</taxon>
        <taxon>Thermobispora</taxon>
    </lineage>
</organism>